<feature type="transmembrane region" description="Helical" evidence="6">
    <location>
        <begin position="220"/>
        <end position="242"/>
    </location>
</feature>
<dbReference type="InterPro" id="IPR051598">
    <property type="entry name" value="TSUP/Inactive_protease-like"/>
</dbReference>
<evidence type="ECO:0000256" key="3">
    <source>
        <dbReference type="ARBA" id="ARBA00022692"/>
    </source>
</evidence>
<keyword evidence="8" id="KW-1185">Reference proteome</keyword>
<accession>A0A085G0P1</accession>
<dbReference type="GO" id="GO:0005886">
    <property type="term" value="C:plasma membrane"/>
    <property type="evidence" value="ECO:0007669"/>
    <property type="project" value="UniProtKB-SubCell"/>
</dbReference>
<feature type="transmembrane region" description="Helical" evidence="6">
    <location>
        <begin position="86"/>
        <end position="104"/>
    </location>
</feature>
<dbReference type="InterPro" id="IPR002781">
    <property type="entry name" value="TM_pro_TauE-like"/>
</dbReference>
<keyword evidence="3 6" id="KW-0812">Transmembrane</keyword>
<dbReference type="PANTHER" id="PTHR43701:SF2">
    <property type="entry name" value="MEMBRANE TRANSPORTER PROTEIN YJNA-RELATED"/>
    <property type="match status" value="1"/>
</dbReference>
<reference evidence="7 8" key="1">
    <citation type="submission" date="2014-05" db="EMBL/GenBank/DDBJ databases">
        <title>ATOL: Assembling a taxonomically balanced genome-scale reconstruction of the evolutionary history of the Enterobacteriaceae.</title>
        <authorList>
            <person name="Plunkett G.III."/>
            <person name="Neeno-Eckwall E.C."/>
            <person name="Glasner J.D."/>
            <person name="Perna N.T."/>
        </authorList>
    </citation>
    <scope>NUCLEOTIDE SEQUENCE [LARGE SCALE GENOMIC DNA]</scope>
    <source>
        <strain evidence="7 8">ATCC 33852</strain>
    </source>
</reference>
<keyword evidence="5 6" id="KW-0472">Membrane</keyword>
<dbReference type="RefSeq" id="WP_034796186.1">
    <property type="nucleotide sequence ID" value="NZ_JMPJ01000076.1"/>
</dbReference>
<name>A0A085G0P1_EWIA3</name>
<evidence type="ECO:0000256" key="1">
    <source>
        <dbReference type="ARBA" id="ARBA00004141"/>
    </source>
</evidence>
<feature type="transmembrane region" description="Helical" evidence="6">
    <location>
        <begin position="6"/>
        <end position="35"/>
    </location>
</feature>
<evidence type="ECO:0000313" key="7">
    <source>
        <dbReference type="EMBL" id="KFC77286.1"/>
    </source>
</evidence>
<dbReference type="EMBL" id="JMPJ01000076">
    <property type="protein sequence ID" value="KFC77286.1"/>
    <property type="molecule type" value="Genomic_DNA"/>
</dbReference>
<dbReference type="OrthoDB" id="3431260at2"/>
<keyword evidence="4 6" id="KW-1133">Transmembrane helix</keyword>
<organism evidence="7 8">
    <name type="scientific">Ewingella americana (strain ATCC 33852 / DSM 4580 / CCUG 14506 / JCM 5911 / LMG 7869 / NCTC 12157 / CDC 1468-78)</name>
    <dbReference type="NCBI Taxonomy" id="910964"/>
    <lineage>
        <taxon>Bacteria</taxon>
        <taxon>Pseudomonadati</taxon>
        <taxon>Pseudomonadota</taxon>
        <taxon>Gammaproteobacteria</taxon>
        <taxon>Enterobacterales</taxon>
        <taxon>Yersiniaceae</taxon>
        <taxon>Ewingella</taxon>
    </lineage>
</organism>
<dbReference type="PANTHER" id="PTHR43701">
    <property type="entry name" value="MEMBRANE TRANSPORTER PROTEIN MJ0441-RELATED"/>
    <property type="match status" value="1"/>
</dbReference>
<proteinExistence type="inferred from homology"/>
<feature type="transmembrane region" description="Helical" evidence="6">
    <location>
        <begin position="185"/>
        <end position="208"/>
    </location>
</feature>
<comment type="caution">
    <text evidence="7">The sequence shown here is derived from an EMBL/GenBank/DDBJ whole genome shotgun (WGS) entry which is preliminary data.</text>
</comment>
<feature type="transmembrane region" description="Helical" evidence="6">
    <location>
        <begin position="111"/>
        <end position="130"/>
    </location>
</feature>
<evidence type="ECO:0000256" key="6">
    <source>
        <dbReference type="RuleBase" id="RU363041"/>
    </source>
</evidence>
<comment type="subcellular location">
    <subcellularLocation>
        <location evidence="6">Cell membrane</location>
        <topology evidence="6">Multi-pass membrane protein</topology>
    </subcellularLocation>
    <subcellularLocation>
        <location evidence="1">Membrane</location>
        <topology evidence="1">Multi-pass membrane protein</topology>
    </subcellularLocation>
</comment>
<dbReference type="STRING" id="910964.GEAM_4412"/>
<evidence type="ECO:0000256" key="4">
    <source>
        <dbReference type="ARBA" id="ARBA00022989"/>
    </source>
</evidence>
<evidence type="ECO:0000256" key="2">
    <source>
        <dbReference type="ARBA" id="ARBA00009142"/>
    </source>
</evidence>
<dbReference type="GeneID" id="78382198"/>
<dbReference type="AlphaFoldDB" id="A0A085G0P1"/>
<evidence type="ECO:0000256" key="5">
    <source>
        <dbReference type="ARBA" id="ARBA00023136"/>
    </source>
</evidence>
<gene>
    <name evidence="7" type="ORF">GEAM_4412</name>
</gene>
<protein>
    <recommendedName>
        <fullName evidence="6">Probable membrane transporter protein</fullName>
    </recommendedName>
</protein>
<dbReference type="Pfam" id="PF01925">
    <property type="entry name" value="TauE"/>
    <property type="match status" value="1"/>
</dbReference>
<dbReference type="eggNOG" id="COG0730">
    <property type="taxonomic scope" value="Bacteria"/>
</dbReference>
<feature type="transmembrane region" description="Helical" evidence="6">
    <location>
        <begin position="254"/>
        <end position="271"/>
    </location>
</feature>
<comment type="similarity">
    <text evidence="2 6">Belongs to the 4-toluene sulfonate uptake permease (TSUP) (TC 2.A.102) family.</text>
</comment>
<feature type="transmembrane region" description="Helical" evidence="6">
    <location>
        <begin position="47"/>
        <end position="66"/>
    </location>
</feature>
<keyword evidence="6" id="KW-1003">Cell membrane</keyword>
<feature type="transmembrane region" description="Helical" evidence="6">
    <location>
        <begin position="150"/>
        <end position="173"/>
    </location>
</feature>
<dbReference type="Proteomes" id="UP000028640">
    <property type="component" value="Unassembled WGS sequence"/>
</dbReference>
<evidence type="ECO:0000313" key="8">
    <source>
        <dbReference type="Proteomes" id="UP000028640"/>
    </source>
</evidence>
<sequence>MFTLYFTLTLFGFIAGITTLLFGFGGGFIIVPLLYRTLITLYGANSPIGHAAMHIAVATSTCVMIVSSAMATRRHWRKDNLILSQIWPLAGYIALGAVAGSLLANATGGGVIRWLFVAYLAVTIADGVLRKGFVSQPAKTAPHQPTVGKTAFSGLVIGTIATFLGVGGSVITVPMMRRRGLSMTVATAMANPLSLPVAIVGTLTYMLASPGAAALPGHGYWGYVDMLAFVVLLAGSWLGMQAATPWVGRIPDKLHAKIYLALLTLVLLTMAL</sequence>